<accession>A0ABN3S190</accession>
<feature type="chain" id="PRO_5047434219" description="Small secreted protein" evidence="1">
    <location>
        <begin position="23"/>
        <end position="125"/>
    </location>
</feature>
<gene>
    <name evidence="2" type="ORF">GCM10010412_042000</name>
</gene>
<keyword evidence="1" id="KW-0732">Signal</keyword>
<protein>
    <recommendedName>
        <fullName evidence="4">Small secreted protein</fullName>
    </recommendedName>
</protein>
<name>A0ABN3S190_9ACTN</name>
<dbReference type="PROSITE" id="PS51257">
    <property type="entry name" value="PROKAR_LIPOPROTEIN"/>
    <property type="match status" value="1"/>
</dbReference>
<reference evidence="2 3" key="1">
    <citation type="journal article" date="2019" name="Int. J. Syst. Evol. Microbiol.">
        <title>The Global Catalogue of Microorganisms (GCM) 10K type strain sequencing project: providing services to taxonomists for standard genome sequencing and annotation.</title>
        <authorList>
            <consortium name="The Broad Institute Genomics Platform"/>
            <consortium name="The Broad Institute Genome Sequencing Center for Infectious Disease"/>
            <person name="Wu L."/>
            <person name="Ma J."/>
        </authorList>
    </citation>
    <scope>NUCLEOTIDE SEQUENCE [LARGE SCALE GENOMIC DNA]</scope>
    <source>
        <strain evidence="2 3">JCM 6835</strain>
    </source>
</reference>
<evidence type="ECO:0000256" key="1">
    <source>
        <dbReference type="SAM" id="SignalP"/>
    </source>
</evidence>
<proteinExistence type="predicted"/>
<dbReference type="EMBL" id="BAAATE010000010">
    <property type="protein sequence ID" value="GAA2665578.1"/>
    <property type="molecule type" value="Genomic_DNA"/>
</dbReference>
<keyword evidence="3" id="KW-1185">Reference proteome</keyword>
<comment type="caution">
    <text evidence="2">The sequence shown here is derived from an EMBL/GenBank/DDBJ whole genome shotgun (WGS) entry which is preliminary data.</text>
</comment>
<dbReference type="Proteomes" id="UP001501666">
    <property type="component" value="Unassembled WGS sequence"/>
</dbReference>
<dbReference type="RefSeq" id="WP_346148759.1">
    <property type="nucleotide sequence ID" value="NZ_BAAATE010000010.1"/>
</dbReference>
<evidence type="ECO:0000313" key="3">
    <source>
        <dbReference type="Proteomes" id="UP001501666"/>
    </source>
</evidence>
<organism evidence="2 3">
    <name type="scientific">Nonomuraea recticatena</name>
    <dbReference type="NCBI Taxonomy" id="46178"/>
    <lineage>
        <taxon>Bacteria</taxon>
        <taxon>Bacillati</taxon>
        <taxon>Actinomycetota</taxon>
        <taxon>Actinomycetes</taxon>
        <taxon>Streptosporangiales</taxon>
        <taxon>Streptosporangiaceae</taxon>
        <taxon>Nonomuraea</taxon>
    </lineage>
</organism>
<feature type="signal peptide" evidence="1">
    <location>
        <begin position="1"/>
        <end position="22"/>
    </location>
</feature>
<sequence>MRFLKRAITISAATLTLTGLTACGGVGNAANCVEANNEATKIMTEYSKGMTNIGTNPDEMQKAMAKSAQEASDKLKTLAGKYDGELAEALNEAAGLFESLKSDATSADAMTKVQSFSTKIQSACS</sequence>
<evidence type="ECO:0008006" key="4">
    <source>
        <dbReference type="Google" id="ProtNLM"/>
    </source>
</evidence>
<evidence type="ECO:0000313" key="2">
    <source>
        <dbReference type="EMBL" id="GAA2665578.1"/>
    </source>
</evidence>